<accession>A0ABQ9YMT0</accession>
<reference evidence="1 2" key="1">
    <citation type="journal article" date="2023" name="Nucleic Acids Res.">
        <title>The hologenome of Daphnia magna reveals possible DNA methylation and microbiome-mediated evolution of the host genome.</title>
        <authorList>
            <person name="Chaturvedi A."/>
            <person name="Li X."/>
            <person name="Dhandapani V."/>
            <person name="Marshall H."/>
            <person name="Kissane S."/>
            <person name="Cuenca-Cambronero M."/>
            <person name="Asole G."/>
            <person name="Calvet F."/>
            <person name="Ruiz-Romero M."/>
            <person name="Marangio P."/>
            <person name="Guigo R."/>
            <person name="Rago D."/>
            <person name="Mirbahai L."/>
            <person name="Eastwood N."/>
            <person name="Colbourne J.K."/>
            <person name="Zhou J."/>
            <person name="Mallon E."/>
            <person name="Orsini L."/>
        </authorList>
    </citation>
    <scope>NUCLEOTIDE SEQUENCE [LARGE SCALE GENOMIC DNA]</scope>
    <source>
        <strain evidence="1">LRV0_1</strain>
    </source>
</reference>
<dbReference type="EMBL" id="JAOYFB010000001">
    <property type="protein sequence ID" value="KAK4001923.1"/>
    <property type="molecule type" value="Genomic_DNA"/>
</dbReference>
<protein>
    <submittedName>
        <fullName evidence="1">Uncharacterized protein</fullName>
    </submittedName>
</protein>
<gene>
    <name evidence="1" type="ORF">OUZ56_003788</name>
</gene>
<comment type="caution">
    <text evidence="1">The sequence shown here is derived from an EMBL/GenBank/DDBJ whole genome shotgun (WGS) entry which is preliminary data.</text>
</comment>
<proteinExistence type="predicted"/>
<evidence type="ECO:0000313" key="1">
    <source>
        <dbReference type="EMBL" id="KAK4001923.1"/>
    </source>
</evidence>
<organism evidence="1 2">
    <name type="scientific">Daphnia magna</name>
    <dbReference type="NCBI Taxonomy" id="35525"/>
    <lineage>
        <taxon>Eukaryota</taxon>
        <taxon>Metazoa</taxon>
        <taxon>Ecdysozoa</taxon>
        <taxon>Arthropoda</taxon>
        <taxon>Crustacea</taxon>
        <taxon>Branchiopoda</taxon>
        <taxon>Diplostraca</taxon>
        <taxon>Cladocera</taxon>
        <taxon>Anomopoda</taxon>
        <taxon>Daphniidae</taxon>
        <taxon>Daphnia</taxon>
    </lineage>
</organism>
<keyword evidence="2" id="KW-1185">Reference proteome</keyword>
<dbReference type="Proteomes" id="UP001234178">
    <property type="component" value="Unassembled WGS sequence"/>
</dbReference>
<name>A0ABQ9YMT0_9CRUS</name>
<sequence length="125" mass="13723">MLASDEHIVSVFQKSTCSSGQVYNVYSFIVDALHSSPNATPASRHFGEGDEPDFQPNLQCTVLRLYLSNCKQEAPSNKTSSSTAVTVLFYVPSPITVAIDWIGQPTTVLLSTFSNFAFHLRCCEL</sequence>
<evidence type="ECO:0000313" key="2">
    <source>
        <dbReference type="Proteomes" id="UP001234178"/>
    </source>
</evidence>